<sequence>EFISNCLIIREGENLLMREIQADFDYFHTLYASKMDSISMDDKSLDEIVEKICKKYKLV</sequence>
<comment type="caution">
    <text evidence="1">The sequence shown here is derived from an EMBL/GenBank/DDBJ whole genome shotgun (WGS) entry which is preliminary data.</text>
</comment>
<evidence type="ECO:0000313" key="2">
    <source>
        <dbReference type="Proteomes" id="UP000285288"/>
    </source>
</evidence>
<protein>
    <submittedName>
        <fullName evidence="1">Uncharacterized protein</fullName>
    </submittedName>
</protein>
<proteinExistence type="predicted"/>
<reference evidence="1 2" key="1">
    <citation type="submission" date="2018-08" db="EMBL/GenBank/DDBJ databases">
        <title>A genome reference for cultivated species of the human gut microbiota.</title>
        <authorList>
            <person name="Zou Y."/>
            <person name="Xue W."/>
            <person name="Luo G."/>
        </authorList>
    </citation>
    <scope>NUCLEOTIDE SEQUENCE [LARGE SCALE GENOMIC DNA]</scope>
    <source>
        <strain evidence="1 2">AM42-13AC</strain>
    </source>
</reference>
<evidence type="ECO:0000313" key="1">
    <source>
        <dbReference type="EMBL" id="RHB02648.1"/>
    </source>
</evidence>
<feature type="non-terminal residue" evidence="1">
    <location>
        <position position="1"/>
    </location>
</feature>
<name>A0A413UAW5_9FIRM</name>
<organism evidence="1 2">
    <name type="scientific">Holdemanella biformis</name>
    <dbReference type="NCBI Taxonomy" id="1735"/>
    <lineage>
        <taxon>Bacteria</taxon>
        <taxon>Bacillati</taxon>
        <taxon>Bacillota</taxon>
        <taxon>Erysipelotrichia</taxon>
        <taxon>Erysipelotrichales</taxon>
        <taxon>Erysipelotrichaceae</taxon>
        <taxon>Holdemanella</taxon>
    </lineage>
</organism>
<dbReference type="AlphaFoldDB" id="A0A413UAW5"/>
<accession>A0A413UAW5</accession>
<dbReference type="Proteomes" id="UP000285288">
    <property type="component" value="Unassembled WGS sequence"/>
</dbReference>
<gene>
    <name evidence="1" type="ORF">DW907_09155</name>
</gene>
<dbReference type="EMBL" id="QSGD01000041">
    <property type="protein sequence ID" value="RHB02648.1"/>
    <property type="molecule type" value="Genomic_DNA"/>
</dbReference>